<reference evidence="5" key="1">
    <citation type="journal article" date="2008" name="Nature">
        <title>The amphioxus genome and the evolution of the chordate karyotype.</title>
        <authorList>
            <consortium name="US DOE Joint Genome Institute (JGI-PGF)"/>
            <person name="Putnam N.H."/>
            <person name="Butts T."/>
            <person name="Ferrier D.E.K."/>
            <person name="Furlong R.F."/>
            <person name="Hellsten U."/>
            <person name="Kawashima T."/>
            <person name="Robinson-Rechavi M."/>
            <person name="Shoguchi E."/>
            <person name="Terry A."/>
            <person name="Yu J.-K."/>
            <person name="Benito-Gutierrez E.L."/>
            <person name="Dubchak I."/>
            <person name="Garcia-Fernandez J."/>
            <person name="Gibson-Brown J.J."/>
            <person name="Grigoriev I.V."/>
            <person name="Horton A.C."/>
            <person name="de Jong P.J."/>
            <person name="Jurka J."/>
            <person name="Kapitonov V.V."/>
            <person name="Kohara Y."/>
            <person name="Kuroki Y."/>
            <person name="Lindquist E."/>
            <person name="Lucas S."/>
            <person name="Osoegawa K."/>
            <person name="Pennacchio L.A."/>
            <person name="Salamov A.A."/>
            <person name="Satou Y."/>
            <person name="Sauka-Spengler T."/>
            <person name="Schmutz J."/>
            <person name="Shin-I T."/>
            <person name="Toyoda A."/>
            <person name="Bronner-Fraser M."/>
            <person name="Fujiyama A."/>
            <person name="Holland L.Z."/>
            <person name="Holland P.W.H."/>
            <person name="Satoh N."/>
            <person name="Rokhsar D.S."/>
        </authorList>
    </citation>
    <scope>NUCLEOTIDE SEQUENCE [LARGE SCALE GENOMIC DNA]</scope>
    <source>
        <strain evidence="5">S238N-H82</strain>
        <tissue evidence="5">Testes</tissue>
    </source>
</reference>
<evidence type="ECO:0000256" key="2">
    <source>
        <dbReference type="ARBA" id="ARBA00022490"/>
    </source>
</evidence>
<organism>
    <name type="scientific">Branchiostoma floridae</name>
    <name type="common">Florida lancelet</name>
    <name type="synonym">Amphioxus</name>
    <dbReference type="NCBI Taxonomy" id="7739"/>
    <lineage>
        <taxon>Eukaryota</taxon>
        <taxon>Metazoa</taxon>
        <taxon>Chordata</taxon>
        <taxon>Cephalochordata</taxon>
        <taxon>Leptocardii</taxon>
        <taxon>Amphioxiformes</taxon>
        <taxon>Branchiostomatidae</taxon>
        <taxon>Branchiostoma</taxon>
    </lineage>
</organism>
<dbReference type="FunFam" id="2.60.120.650:FF:000018">
    <property type="entry name" value="HSPB1-associated protein 1 homolog"/>
    <property type="match status" value="1"/>
</dbReference>
<comment type="function">
    <text evidence="3">May play a role in cellular stress response.</text>
</comment>
<dbReference type="EMBL" id="GG666582">
    <property type="protein sequence ID" value="EEN52391.1"/>
    <property type="molecule type" value="Genomic_DNA"/>
</dbReference>
<evidence type="ECO:0000259" key="4">
    <source>
        <dbReference type="PROSITE" id="PS51184"/>
    </source>
</evidence>
<dbReference type="Pfam" id="PF13621">
    <property type="entry name" value="Cupin_8"/>
    <property type="match status" value="1"/>
</dbReference>
<sequence>MASTGKQFSREEAHFLLMHGNLPSPAVFKGMVEDWPALNWSPARLAQVLEYRTLRFRTGPRNPASKDVLWEMDCEYIDATLQQFCDWLDPVSSPAPREECVTDNKEDSNPFQPYHPAHTWAYLDYKYMAEVFCDQPDILQGVRWEDFGFPGRTGTESTIWVGSAGAHTPCHYDTYGCNLVLQVYGRKKWVLFPPEDSPKLYPTRLPYEESSVFSQVNVAHPDVEEHPKVMSSHPHVVILEPGDVLFVPKHWWHYVESLSTSVAVNSWIEMASDAEDRLQEAVVRLVLLSIKSDSDQSQWLNPTEVTESGKDFSSCKTSRFICSSQTHCSRAHCRKDCRRKYDNKKT</sequence>
<dbReference type="Gene3D" id="2.60.120.650">
    <property type="entry name" value="Cupin"/>
    <property type="match status" value="1"/>
</dbReference>
<proteinExistence type="predicted"/>
<dbReference type="InterPro" id="IPR003347">
    <property type="entry name" value="JmjC_dom"/>
</dbReference>
<dbReference type="AlphaFoldDB" id="C3Z534"/>
<accession>C3Z534</accession>
<dbReference type="PANTHER" id="PTHR12461">
    <property type="entry name" value="HYPOXIA-INDUCIBLE FACTOR 1 ALPHA INHIBITOR-RELATED"/>
    <property type="match status" value="1"/>
</dbReference>
<dbReference type="InterPro" id="IPR041667">
    <property type="entry name" value="Cupin_8"/>
</dbReference>
<evidence type="ECO:0000256" key="3">
    <source>
        <dbReference type="ARBA" id="ARBA00037342"/>
    </source>
</evidence>
<dbReference type="PANTHER" id="PTHR12461:SF43">
    <property type="entry name" value="HSPB1-ASSOCIATED PROTEIN 1"/>
    <property type="match status" value="1"/>
</dbReference>
<feature type="domain" description="JmjC" evidence="4">
    <location>
        <begin position="124"/>
        <end position="283"/>
    </location>
</feature>
<dbReference type="InParanoid" id="C3Z534"/>
<dbReference type="STRING" id="7739.C3Z534"/>
<keyword evidence="2" id="KW-0963">Cytoplasm</keyword>
<dbReference type="eggNOG" id="KOG2132">
    <property type="taxonomic scope" value="Eukaryota"/>
</dbReference>
<dbReference type="SMART" id="SM00558">
    <property type="entry name" value="JmjC"/>
    <property type="match status" value="1"/>
</dbReference>
<evidence type="ECO:0000313" key="5">
    <source>
        <dbReference type="EMBL" id="EEN52391.1"/>
    </source>
</evidence>
<dbReference type="SUPFAM" id="SSF51197">
    <property type="entry name" value="Clavaminate synthase-like"/>
    <property type="match status" value="1"/>
</dbReference>
<evidence type="ECO:0000256" key="1">
    <source>
        <dbReference type="ARBA" id="ARBA00004496"/>
    </source>
</evidence>
<dbReference type="PROSITE" id="PS51184">
    <property type="entry name" value="JMJC"/>
    <property type="match status" value="1"/>
</dbReference>
<protein>
    <recommendedName>
        <fullName evidence="4">JmjC domain-containing protein</fullName>
    </recommendedName>
</protein>
<comment type="subcellular location">
    <subcellularLocation>
        <location evidence="1">Cytoplasm</location>
    </subcellularLocation>
</comment>
<name>C3Z534_BRAFL</name>
<gene>
    <name evidence="5" type="ORF">BRAFLDRAFT_215576</name>
</gene>
<dbReference type="GO" id="GO:0005737">
    <property type="term" value="C:cytoplasm"/>
    <property type="evidence" value="ECO:0007669"/>
    <property type="project" value="UniProtKB-SubCell"/>
</dbReference>